<dbReference type="HOGENOM" id="CLU_096536_0_0_1"/>
<keyword evidence="2" id="KW-0732">Signal</keyword>
<evidence type="ECO:0000256" key="2">
    <source>
        <dbReference type="SAM" id="SignalP"/>
    </source>
</evidence>
<dbReference type="AlphaFoldDB" id="A0A0D0DNP7"/>
<dbReference type="EMBL" id="KN824830">
    <property type="protein sequence ID" value="KIL00583.1"/>
    <property type="molecule type" value="Genomic_DNA"/>
</dbReference>
<feature type="signal peptide" evidence="2">
    <location>
        <begin position="1"/>
        <end position="27"/>
    </location>
</feature>
<name>A0A0D0DNP7_9AGAM</name>
<accession>A0A0D0DNP7</accession>
<dbReference type="OrthoDB" id="2998233at2759"/>
<keyword evidence="1" id="KW-0472">Membrane</keyword>
<keyword evidence="4" id="KW-1185">Reference proteome</keyword>
<keyword evidence="1" id="KW-1133">Transmembrane helix</keyword>
<evidence type="ECO:0000313" key="4">
    <source>
        <dbReference type="Proteomes" id="UP000054538"/>
    </source>
</evidence>
<proteinExistence type="predicted"/>
<reference evidence="3 4" key="1">
    <citation type="submission" date="2014-04" db="EMBL/GenBank/DDBJ databases">
        <authorList>
            <consortium name="DOE Joint Genome Institute"/>
            <person name="Kuo A."/>
            <person name="Kohler A."/>
            <person name="Jargeat P."/>
            <person name="Nagy L.G."/>
            <person name="Floudas D."/>
            <person name="Copeland A."/>
            <person name="Barry K.W."/>
            <person name="Cichocki N."/>
            <person name="Veneault-Fourrey C."/>
            <person name="LaButti K."/>
            <person name="Lindquist E.A."/>
            <person name="Lipzen A."/>
            <person name="Lundell T."/>
            <person name="Morin E."/>
            <person name="Murat C."/>
            <person name="Sun H."/>
            <person name="Tunlid A."/>
            <person name="Henrissat B."/>
            <person name="Grigoriev I.V."/>
            <person name="Hibbett D.S."/>
            <person name="Martin F."/>
            <person name="Nordberg H.P."/>
            <person name="Cantor M.N."/>
            <person name="Hua S.X."/>
        </authorList>
    </citation>
    <scope>NUCLEOTIDE SEQUENCE [LARGE SCALE GENOMIC DNA]</scope>
    <source>
        <strain evidence="3 4">Ve08.2h10</strain>
    </source>
</reference>
<feature type="chain" id="PRO_5002209080" evidence="2">
    <location>
        <begin position="28"/>
        <end position="257"/>
    </location>
</feature>
<dbReference type="InParanoid" id="A0A0D0DNP7"/>
<reference evidence="4" key="2">
    <citation type="submission" date="2015-01" db="EMBL/GenBank/DDBJ databases">
        <title>Evolutionary Origins and Diversification of the Mycorrhizal Mutualists.</title>
        <authorList>
            <consortium name="DOE Joint Genome Institute"/>
            <consortium name="Mycorrhizal Genomics Consortium"/>
            <person name="Kohler A."/>
            <person name="Kuo A."/>
            <person name="Nagy L.G."/>
            <person name="Floudas D."/>
            <person name="Copeland A."/>
            <person name="Barry K.W."/>
            <person name="Cichocki N."/>
            <person name="Veneault-Fourrey C."/>
            <person name="LaButti K."/>
            <person name="Lindquist E.A."/>
            <person name="Lipzen A."/>
            <person name="Lundell T."/>
            <person name="Morin E."/>
            <person name="Murat C."/>
            <person name="Riley R."/>
            <person name="Ohm R."/>
            <person name="Sun H."/>
            <person name="Tunlid A."/>
            <person name="Henrissat B."/>
            <person name="Grigoriev I.V."/>
            <person name="Hibbett D.S."/>
            <person name="Martin F."/>
        </authorList>
    </citation>
    <scope>NUCLEOTIDE SEQUENCE [LARGE SCALE GENOMIC DNA]</scope>
    <source>
        <strain evidence="4">Ve08.2h10</strain>
    </source>
</reference>
<evidence type="ECO:0000256" key="1">
    <source>
        <dbReference type="SAM" id="Phobius"/>
    </source>
</evidence>
<dbReference type="Proteomes" id="UP000054538">
    <property type="component" value="Unassembled WGS sequence"/>
</dbReference>
<sequence length="257" mass="28436">MALSFRTARRMWMGMVALLSLACISLALVLWAHGYSKSNNFGALIAIPSFACAGAIWTILKKKFCSSQMICIEATWVFALLPFQICKWEHRLLLGLFTLESDGARHSRFSAVYQALLALVWTNAALIFVYAAGISFLALLTQLSYDPDIWSRDIDSSPCPFPFPTLIVYALPFTAKHFHMIPVEFQDPQHAPSASEYCIPGCSCQTKPPESSDIPTPGGLFNIQNSTSYVGSTRSIIPIRVPTAKENATHITLNLRI</sequence>
<evidence type="ECO:0000313" key="3">
    <source>
        <dbReference type="EMBL" id="KIL00583.1"/>
    </source>
</evidence>
<organism evidence="3 4">
    <name type="scientific">Paxillus rubicundulus Ve08.2h10</name>
    <dbReference type="NCBI Taxonomy" id="930991"/>
    <lineage>
        <taxon>Eukaryota</taxon>
        <taxon>Fungi</taxon>
        <taxon>Dikarya</taxon>
        <taxon>Basidiomycota</taxon>
        <taxon>Agaricomycotina</taxon>
        <taxon>Agaricomycetes</taxon>
        <taxon>Agaricomycetidae</taxon>
        <taxon>Boletales</taxon>
        <taxon>Paxilineae</taxon>
        <taxon>Paxillaceae</taxon>
        <taxon>Paxillus</taxon>
    </lineage>
</organism>
<gene>
    <name evidence="3" type="ORF">PAXRUDRAFT_29670</name>
</gene>
<feature type="transmembrane region" description="Helical" evidence="1">
    <location>
        <begin position="115"/>
        <end position="140"/>
    </location>
</feature>
<dbReference type="PROSITE" id="PS51257">
    <property type="entry name" value="PROKAR_LIPOPROTEIN"/>
    <property type="match status" value="1"/>
</dbReference>
<protein>
    <submittedName>
        <fullName evidence="3">Uncharacterized protein</fullName>
    </submittedName>
</protein>
<keyword evidence="1" id="KW-0812">Transmembrane</keyword>
<feature type="transmembrane region" description="Helical" evidence="1">
    <location>
        <begin position="42"/>
        <end position="60"/>
    </location>
</feature>